<evidence type="ECO:0000313" key="2">
    <source>
        <dbReference type="EMBL" id="CAD8067631.1"/>
    </source>
</evidence>
<reference evidence="2" key="1">
    <citation type="submission" date="2021-01" db="EMBL/GenBank/DDBJ databases">
        <authorList>
            <consortium name="Genoscope - CEA"/>
            <person name="William W."/>
        </authorList>
    </citation>
    <scope>NUCLEOTIDE SEQUENCE</scope>
</reference>
<keyword evidence="3" id="KW-1185">Reference proteome</keyword>
<sequence length="145" mass="17079">MNQSLISDLIEQIEDDCIFISNITEISSTSKVVQYQMTPNHNNLLIDHINIRSVRQIPLKIQPKEPPETPKEIKFFKSEFSIKIPSSQMDQRKRQLLIPKCRISHRYKSEIQRTKPKSALKKQRNNSFSKSQKSVRFRIENHSQC</sequence>
<proteinExistence type="predicted"/>
<feature type="compositionally biased region" description="Polar residues" evidence="1">
    <location>
        <begin position="125"/>
        <end position="134"/>
    </location>
</feature>
<name>A0A8S1LN99_9CILI</name>
<feature type="compositionally biased region" description="Basic residues" evidence="1">
    <location>
        <begin position="114"/>
        <end position="124"/>
    </location>
</feature>
<comment type="caution">
    <text evidence="2">The sequence shown here is derived from an EMBL/GenBank/DDBJ whole genome shotgun (WGS) entry which is preliminary data.</text>
</comment>
<dbReference type="AlphaFoldDB" id="A0A8S1LN99"/>
<evidence type="ECO:0000256" key="1">
    <source>
        <dbReference type="SAM" id="MobiDB-lite"/>
    </source>
</evidence>
<feature type="region of interest" description="Disordered" evidence="1">
    <location>
        <begin position="108"/>
        <end position="145"/>
    </location>
</feature>
<organism evidence="2 3">
    <name type="scientific">Paramecium sonneborni</name>
    <dbReference type="NCBI Taxonomy" id="65129"/>
    <lineage>
        <taxon>Eukaryota</taxon>
        <taxon>Sar</taxon>
        <taxon>Alveolata</taxon>
        <taxon>Ciliophora</taxon>
        <taxon>Intramacronucleata</taxon>
        <taxon>Oligohymenophorea</taxon>
        <taxon>Peniculida</taxon>
        <taxon>Parameciidae</taxon>
        <taxon>Paramecium</taxon>
    </lineage>
</organism>
<protein>
    <submittedName>
        <fullName evidence="2">Uncharacterized protein</fullName>
    </submittedName>
</protein>
<dbReference type="Proteomes" id="UP000692954">
    <property type="component" value="Unassembled WGS sequence"/>
</dbReference>
<dbReference type="EMBL" id="CAJJDN010000023">
    <property type="protein sequence ID" value="CAD8067631.1"/>
    <property type="molecule type" value="Genomic_DNA"/>
</dbReference>
<dbReference type="OrthoDB" id="309673at2759"/>
<evidence type="ECO:0000313" key="3">
    <source>
        <dbReference type="Proteomes" id="UP000692954"/>
    </source>
</evidence>
<gene>
    <name evidence="2" type="ORF">PSON_ATCC_30995.1.T0230137</name>
</gene>
<accession>A0A8S1LN99</accession>